<dbReference type="PANTHER" id="PTHR38075">
    <property type="entry name" value="DUF4139 DOMAIN-CONTAINING PROTEIN"/>
    <property type="match status" value="1"/>
</dbReference>
<dbReference type="EMBL" id="JAAVTX010000003">
    <property type="protein sequence ID" value="NKE45116.1"/>
    <property type="molecule type" value="Genomic_DNA"/>
</dbReference>
<comment type="caution">
    <text evidence="2">The sequence shown here is derived from an EMBL/GenBank/DDBJ whole genome shotgun (WGS) entry which is preliminary data.</text>
</comment>
<reference evidence="2 3" key="1">
    <citation type="submission" date="2020-03" db="EMBL/GenBank/DDBJ databases">
        <title>Roseomonas selenitidurans sp. nov. isolated from soil.</title>
        <authorList>
            <person name="Liu H."/>
        </authorList>
    </citation>
    <scope>NUCLEOTIDE SEQUENCE [LARGE SCALE GENOMIC DNA]</scope>
    <source>
        <strain evidence="2 3">JCM 15073</strain>
    </source>
</reference>
<sequence>MPFRGLLALLLATSALVAPRAAELPVRGVTLSSAGLAQIDRAGPVAPDDPALSFRVPLADVDDILRSLVVADPAGRVEGLRLPAQDLAAEAFRGLPVKAEDFTSRASLLSALRGQRVAVGESEGRIAEASEGKDALRLTLLTPTGLRSLMLREHEEVRLLDGDLAARIARAAEALAEMRGTETRRLSVALRPGAAEAREVTLSYVAGAPLWKPSWRLVVPGVGEEGAEARLMGWAVVENHSGSDWDGIRLSLVSGEAASFRQALYTPVLLPRPELPILGSGQVVVRPDSGGRPVPPPPPMALPSPAPAAESRMFRAAPAGGAQSAIADAAPAAAQAVAAASLGRVAFNLAEPVTIRAGETANLPFLDARLAAERVWWVQELGGRHPLQAVQVINDTNNPLPAGLATVYGRSGPEAGGFLGDAELPATPPGETRLVAFARDRDVQYTVARRDAGAPVSVALRRGQVAVTLRQLHTVTLAVDAGTTRGRMVVDLPARRGETPRFTPLAEGDFGLRVAAHLPGRPTTLEWEWERSQAQTIPLWDAALAEPLPPVWRELALDRDIARLPGGTDRLQALRGVLERLPAEAPGRADLAALIEDFAAARQLMDGFRSAARAHAAAEAALGRARQAVEDRSGAAREQARVALNAASVAAGRTGAEADRAWAAWREAAQRVVTRGGG</sequence>
<evidence type="ECO:0000256" key="1">
    <source>
        <dbReference type="SAM" id="SignalP"/>
    </source>
</evidence>
<keyword evidence="3" id="KW-1185">Reference proteome</keyword>
<proteinExistence type="predicted"/>
<protein>
    <submittedName>
        <fullName evidence="2">DUF4139 domain-containing protein</fullName>
    </submittedName>
</protein>
<dbReference type="PANTHER" id="PTHR38075:SF1">
    <property type="entry name" value="DUF4139 DOMAIN-CONTAINING PROTEIN"/>
    <property type="match status" value="1"/>
</dbReference>
<feature type="chain" id="PRO_5045224744" evidence="1">
    <location>
        <begin position="18"/>
        <end position="678"/>
    </location>
</feature>
<accession>A0ABX1EYE1</accession>
<keyword evidence="1" id="KW-0732">Signal</keyword>
<name>A0ABX1EYE1_9PROT</name>
<dbReference type="Proteomes" id="UP000765160">
    <property type="component" value="Unassembled WGS sequence"/>
</dbReference>
<organism evidence="2 3">
    <name type="scientific">Falsiroseomonas frigidaquae</name>
    <dbReference type="NCBI Taxonomy" id="487318"/>
    <lineage>
        <taxon>Bacteria</taxon>
        <taxon>Pseudomonadati</taxon>
        <taxon>Pseudomonadota</taxon>
        <taxon>Alphaproteobacteria</taxon>
        <taxon>Acetobacterales</taxon>
        <taxon>Roseomonadaceae</taxon>
        <taxon>Falsiroseomonas</taxon>
    </lineage>
</organism>
<evidence type="ECO:0000313" key="2">
    <source>
        <dbReference type="EMBL" id="NKE45116.1"/>
    </source>
</evidence>
<gene>
    <name evidence="2" type="ORF">HB662_10020</name>
</gene>
<evidence type="ECO:0000313" key="3">
    <source>
        <dbReference type="Proteomes" id="UP000765160"/>
    </source>
</evidence>
<feature type="signal peptide" evidence="1">
    <location>
        <begin position="1"/>
        <end position="17"/>
    </location>
</feature>